<dbReference type="STRING" id="307972.A0A2G8KA30"/>
<protein>
    <submittedName>
        <fullName evidence="6">Putative transmembrane protease serine 9</fullName>
    </submittedName>
</protein>
<name>A0A2G8KA30_STIJA</name>
<keyword evidence="6" id="KW-0812">Transmembrane</keyword>
<evidence type="ECO:0000259" key="5">
    <source>
        <dbReference type="PROSITE" id="PS50240"/>
    </source>
</evidence>
<comment type="caution">
    <text evidence="6">The sequence shown here is derived from an EMBL/GenBank/DDBJ whole genome shotgun (WGS) entry which is preliminary data.</text>
</comment>
<accession>A0A2G8KA30</accession>
<reference evidence="6 7" key="1">
    <citation type="journal article" date="2017" name="PLoS Biol.">
        <title>The sea cucumber genome provides insights into morphological evolution and visceral regeneration.</title>
        <authorList>
            <person name="Zhang X."/>
            <person name="Sun L."/>
            <person name="Yuan J."/>
            <person name="Sun Y."/>
            <person name="Gao Y."/>
            <person name="Zhang L."/>
            <person name="Li S."/>
            <person name="Dai H."/>
            <person name="Hamel J.F."/>
            <person name="Liu C."/>
            <person name="Yu Y."/>
            <person name="Liu S."/>
            <person name="Lin W."/>
            <person name="Guo K."/>
            <person name="Jin S."/>
            <person name="Xu P."/>
            <person name="Storey K.B."/>
            <person name="Huan P."/>
            <person name="Zhang T."/>
            <person name="Zhou Y."/>
            <person name="Zhang J."/>
            <person name="Lin C."/>
            <person name="Li X."/>
            <person name="Xing L."/>
            <person name="Huo D."/>
            <person name="Sun M."/>
            <person name="Wang L."/>
            <person name="Mercier A."/>
            <person name="Li F."/>
            <person name="Yang H."/>
            <person name="Xiang J."/>
        </authorList>
    </citation>
    <scope>NUCLEOTIDE SEQUENCE [LARGE SCALE GENOMIC DNA]</scope>
    <source>
        <strain evidence="6">Shaxun</strain>
        <tissue evidence="6">Muscle</tissue>
    </source>
</reference>
<keyword evidence="2" id="KW-0378">Hydrolase</keyword>
<dbReference type="OrthoDB" id="9425590at2759"/>
<dbReference type="PROSITE" id="PS50240">
    <property type="entry name" value="TRYPSIN_DOM"/>
    <property type="match status" value="1"/>
</dbReference>
<dbReference type="AlphaFoldDB" id="A0A2G8KA30"/>
<gene>
    <name evidence="6" type="ORF">BSL78_18281</name>
</gene>
<keyword evidence="3" id="KW-0720">Serine protease</keyword>
<evidence type="ECO:0000256" key="2">
    <source>
        <dbReference type="ARBA" id="ARBA00022801"/>
    </source>
</evidence>
<dbReference type="PROSITE" id="PS00135">
    <property type="entry name" value="TRYPSIN_SER"/>
    <property type="match status" value="1"/>
</dbReference>
<dbReference type="SUPFAM" id="SSF50494">
    <property type="entry name" value="Trypsin-like serine proteases"/>
    <property type="match status" value="1"/>
</dbReference>
<dbReference type="InterPro" id="IPR001314">
    <property type="entry name" value="Peptidase_S1A"/>
</dbReference>
<dbReference type="EMBL" id="MRZV01000748">
    <property type="protein sequence ID" value="PIK44858.1"/>
    <property type="molecule type" value="Genomic_DNA"/>
</dbReference>
<dbReference type="InterPro" id="IPR001254">
    <property type="entry name" value="Trypsin_dom"/>
</dbReference>
<keyword evidence="7" id="KW-1185">Reference proteome</keyword>
<dbReference type="Pfam" id="PF00089">
    <property type="entry name" value="Trypsin"/>
    <property type="match status" value="1"/>
</dbReference>
<dbReference type="InterPro" id="IPR043504">
    <property type="entry name" value="Peptidase_S1_PA_chymotrypsin"/>
</dbReference>
<dbReference type="GO" id="GO:0006508">
    <property type="term" value="P:proteolysis"/>
    <property type="evidence" value="ECO:0007669"/>
    <property type="project" value="UniProtKB-KW"/>
</dbReference>
<dbReference type="SMART" id="SM00020">
    <property type="entry name" value="Tryp_SPc"/>
    <property type="match status" value="1"/>
</dbReference>
<keyword evidence="6" id="KW-0472">Membrane</keyword>
<dbReference type="GO" id="GO:0004252">
    <property type="term" value="F:serine-type endopeptidase activity"/>
    <property type="evidence" value="ECO:0007669"/>
    <property type="project" value="InterPro"/>
</dbReference>
<organism evidence="6 7">
    <name type="scientific">Stichopus japonicus</name>
    <name type="common">Sea cucumber</name>
    <dbReference type="NCBI Taxonomy" id="307972"/>
    <lineage>
        <taxon>Eukaryota</taxon>
        <taxon>Metazoa</taxon>
        <taxon>Echinodermata</taxon>
        <taxon>Eleutherozoa</taxon>
        <taxon>Echinozoa</taxon>
        <taxon>Holothuroidea</taxon>
        <taxon>Aspidochirotacea</taxon>
        <taxon>Aspidochirotida</taxon>
        <taxon>Stichopodidae</taxon>
        <taxon>Apostichopus</taxon>
    </lineage>
</organism>
<dbReference type="InterPro" id="IPR009003">
    <property type="entry name" value="Peptidase_S1_PA"/>
</dbReference>
<feature type="domain" description="Peptidase S1" evidence="5">
    <location>
        <begin position="62"/>
        <end position="300"/>
    </location>
</feature>
<keyword evidence="4" id="KW-1015">Disulfide bond</keyword>
<dbReference type="PRINTS" id="PR00722">
    <property type="entry name" value="CHYMOTRYPSIN"/>
</dbReference>
<dbReference type="PANTHER" id="PTHR24252">
    <property type="entry name" value="ACROSIN-RELATED"/>
    <property type="match status" value="1"/>
</dbReference>
<evidence type="ECO:0000256" key="3">
    <source>
        <dbReference type="ARBA" id="ARBA00022825"/>
    </source>
</evidence>
<keyword evidence="1 6" id="KW-0645">Protease</keyword>
<dbReference type="FunFam" id="2.40.10.10:FF:000003">
    <property type="entry name" value="Transmembrane serine protease 3"/>
    <property type="match status" value="1"/>
</dbReference>
<dbReference type="Gene3D" id="2.40.10.10">
    <property type="entry name" value="Trypsin-like serine proteases"/>
    <property type="match status" value="1"/>
</dbReference>
<dbReference type="PANTHER" id="PTHR24252:SF7">
    <property type="entry name" value="HYALIN"/>
    <property type="match status" value="1"/>
</dbReference>
<dbReference type="CDD" id="cd00190">
    <property type="entry name" value="Tryp_SPc"/>
    <property type="match status" value="1"/>
</dbReference>
<evidence type="ECO:0000256" key="4">
    <source>
        <dbReference type="ARBA" id="ARBA00023157"/>
    </source>
</evidence>
<evidence type="ECO:0000256" key="1">
    <source>
        <dbReference type="ARBA" id="ARBA00022670"/>
    </source>
</evidence>
<sequence>MLRLFELCFPQLLQDEYWNPSLRANVSIHFHSLSFSLTYYVCTVLFVRYCFCGTNPSFSSRIVGGSLASLGSWPWQAYLEYRSILCGAVLISNEWVATAAHCVGDPGFRSNLEAVVLGEVHLTSEARTRIRRPVEDHMVHPGYNPIILDNDVALLKLAEPVKFDYYVRPVCLPDGNDFDEAERYSNCYATGWGKTSQYSSVSMDLRQANLPLVNRTVCDQQLRSLGYYTITENMLCAGYDEGMVSPCQGDSGGPLVCQESDGRWTLVGLTSWGYGCAQPEAPIVFARVSRYLETVASVLENGPQVTHQPALGTLPPGFHGECNRVLHSTSIRLINILTKHCQSLLDSLNDDILKLKLELHAELRLLSNGLNFCLTPPSFDQAELSKYFTHSFRRIHLGEFFLDPPTEREPVCKKSSWMPPNNRVPVLETYTQVVSSETNQ</sequence>
<evidence type="ECO:0000313" key="7">
    <source>
        <dbReference type="Proteomes" id="UP000230750"/>
    </source>
</evidence>
<evidence type="ECO:0000313" key="6">
    <source>
        <dbReference type="EMBL" id="PIK44858.1"/>
    </source>
</evidence>
<dbReference type="InterPro" id="IPR033116">
    <property type="entry name" value="TRYPSIN_SER"/>
</dbReference>
<dbReference type="Proteomes" id="UP000230750">
    <property type="component" value="Unassembled WGS sequence"/>
</dbReference>
<proteinExistence type="predicted"/>